<gene>
    <name evidence="2" type="ORF">HLPCO_001034</name>
</gene>
<dbReference type="OrthoDB" id="9804150at2"/>
<dbReference type="PANTHER" id="PTHR43267">
    <property type="entry name" value="TRNA THREONYLCARBAMOYLADENOSINE DEHYDRATASE"/>
    <property type="match status" value="1"/>
</dbReference>
<dbReference type="Proteomes" id="UP000005707">
    <property type="component" value="Unassembled WGS sequence"/>
</dbReference>
<feature type="domain" description="THIF-type NAD/FAD binding fold" evidence="1">
    <location>
        <begin position="5"/>
        <end position="157"/>
    </location>
</feature>
<evidence type="ECO:0000313" key="3">
    <source>
        <dbReference type="Proteomes" id="UP000005707"/>
    </source>
</evidence>
<dbReference type="AlphaFoldDB" id="F7PVY2"/>
<evidence type="ECO:0000313" key="2">
    <source>
        <dbReference type="EMBL" id="ERJ12694.1"/>
    </source>
</evidence>
<dbReference type="SUPFAM" id="SSF69572">
    <property type="entry name" value="Activating enzymes of the ubiquitin-like proteins"/>
    <property type="match status" value="1"/>
</dbReference>
<proteinExistence type="predicted"/>
<dbReference type="EMBL" id="AFNU02000003">
    <property type="protein sequence ID" value="ERJ12694.1"/>
    <property type="molecule type" value="Genomic_DNA"/>
</dbReference>
<evidence type="ECO:0000259" key="1">
    <source>
        <dbReference type="Pfam" id="PF00899"/>
    </source>
</evidence>
<reference evidence="2 3" key="1">
    <citation type="journal article" date="2011" name="J. Bacteriol.">
        <title>Genome sequence of Haloplasma contractile, an unusual contractile bacterium from a deep-sea anoxic brine lake.</title>
        <authorList>
            <person name="Antunes A."/>
            <person name="Alam I."/>
            <person name="El Dorry H."/>
            <person name="Siam R."/>
            <person name="Robertson A."/>
            <person name="Bajic V.B."/>
            <person name="Stingl U."/>
        </authorList>
    </citation>
    <scope>NUCLEOTIDE SEQUENCE [LARGE SCALE GENOMIC DNA]</scope>
    <source>
        <strain evidence="2 3">SSD-17B</strain>
    </source>
</reference>
<dbReference type="GO" id="GO:0061503">
    <property type="term" value="F:tRNA threonylcarbamoyladenosine dehydratase"/>
    <property type="evidence" value="ECO:0007669"/>
    <property type="project" value="TreeGrafter"/>
</dbReference>
<dbReference type="eggNOG" id="COG1179">
    <property type="taxonomic scope" value="Bacteria"/>
</dbReference>
<dbReference type="FunCoup" id="F7PVY2">
    <property type="interactions" value="60"/>
</dbReference>
<protein>
    <submittedName>
        <fullName evidence="2">Molybdopterin biosynthesis MoeB protein</fullName>
    </submittedName>
</protein>
<comment type="caution">
    <text evidence="2">The sequence shown here is derived from an EMBL/GenBank/DDBJ whole genome shotgun (WGS) entry which is preliminary data.</text>
</comment>
<dbReference type="Pfam" id="PF00899">
    <property type="entry name" value="ThiF"/>
    <property type="match status" value="1"/>
</dbReference>
<dbReference type="CDD" id="cd00755">
    <property type="entry name" value="YgdL_like"/>
    <property type="match status" value="1"/>
</dbReference>
<dbReference type="InterPro" id="IPR035985">
    <property type="entry name" value="Ubiquitin-activating_enz"/>
</dbReference>
<dbReference type="InterPro" id="IPR045886">
    <property type="entry name" value="ThiF/MoeB/HesA"/>
</dbReference>
<accession>F7PVY2</accession>
<dbReference type="InParanoid" id="F7PVY2"/>
<dbReference type="PANTHER" id="PTHR43267:SF1">
    <property type="entry name" value="TRNA THREONYLCARBAMOYLADENOSINE DEHYDRATASE"/>
    <property type="match status" value="1"/>
</dbReference>
<dbReference type="InterPro" id="IPR000594">
    <property type="entry name" value="ThiF_NAD_FAD-bd"/>
</dbReference>
<dbReference type="FunFam" id="3.40.50.720:FF:000141">
    <property type="entry name" value="tRNA threonylcarbamoyladenosine dehydratase"/>
    <property type="match status" value="1"/>
</dbReference>
<dbReference type="Gene3D" id="3.40.50.720">
    <property type="entry name" value="NAD(P)-binding Rossmann-like Domain"/>
    <property type="match status" value="1"/>
</dbReference>
<dbReference type="GO" id="GO:0008641">
    <property type="term" value="F:ubiquitin-like modifier activating enzyme activity"/>
    <property type="evidence" value="ECO:0007669"/>
    <property type="project" value="InterPro"/>
</dbReference>
<dbReference type="STRING" id="1033810.HLPCO_001034"/>
<keyword evidence="3" id="KW-1185">Reference proteome</keyword>
<organism evidence="2 3">
    <name type="scientific">Haloplasma contractile SSD-17B</name>
    <dbReference type="NCBI Taxonomy" id="1033810"/>
    <lineage>
        <taxon>Bacteria</taxon>
        <taxon>Bacillati</taxon>
        <taxon>Mycoplasmatota</taxon>
        <taxon>Mollicutes</taxon>
        <taxon>Haloplasmatales</taxon>
        <taxon>Haloplasmataceae</taxon>
        <taxon>Haloplasma</taxon>
    </lineage>
</organism>
<reference evidence="2 3" key="2">
    <citation type="journal article" date="2013" name="PLoS ONE">
        <title>INDIGO - INtegrated Data Warehouse of MIcrobial GenOmes with Examples from the Red Sea Extremophiles.</title>
        <authorList>
            <person name="Alam I."/>
            <person name="Antunes A."/>
            <person name="Kamau A.A."/>
            <person name="Ba Alawi W."/>
            <person name="Kalkatawi M."/>
            <person name="Stingl U."/>
            <person name="Bajic V.B."/>
        </authorList>
    </citation>
    <scope>NUCLEOTIDE SEQUENCE [LARGE SCALE GENOMIC DNA]</scope>
    <source>
        <strain evidence="2 3">SSD-17B</strain>
    </source>
</reference>
<dbReference type="RefSeq" id="WP_008825896.1">
    <property type="nucleotide sequence ID" value="NZ_AFNU02000003.1"/>
</dbReference>
<sequence length="256" mass="28641">MINQFSRNLLSIGIEGQERLKNSTVAILGMGGVGSYCTESICRSGVGTIIIIDKDVVDITNANRQLHAMVDTVGQSKVDLMEERIKRINPNCNVIKYELFFNNETYEQILSHSIDFFIDASDTISYKILCIEECLKRKIPFISVMGTANKMQPELFEIDDISNTSYDPVSKVIRVALKRRKIRGKVPVVYSKERPISPNEDALELLSKKDSDIRKSVIPPASNSVCPPVAGIIAASYGIRILLKDIIFERRGEAQN</sequence>
<dbReference type="GO" id="GO:0061504">
    <property type="term" value="P:cyclic threonylcarbamoyladenosine biosynthetic process"/>
    <property type="evidence" value="ECO:0007669"/>
    <property type="project" value="TreeGrafter"/>
</dbReference>
<name>F7PVY2_9MOLU</name>